<organism evidence="12 13">
    <name type="scientific">Kribbella caucasensis</name>
    <dbReference type="NCBI Taxonomy" id="2512215"/>
    <lineage>
        <taxon>Bacteria</taxon>
        <taxon>Bacillati</taxon>
        <taxon>Actinomycetota</taxon>
        <taxon>Actinomycetes</taxon>
        <taxon>Propionibacteriales</taxon>
        <taxon>Kribbellaceae</taxon>
        <taxon>Kribbella</taxon>
    </lineage>
</organism>
<sequence length="311" mass="32388">MRVPPLASVTVRSPAKINLGLSVGAPRSDGFHPLATVYQAVALYDDVTATVRDDTDITVEVVGDFAVDVPTDDSNLAIRAAKLLQTEYDVEEGVDLSIRKTIPVAGGMAGGSTDAAATLVACNRLWGLQLAQSELQHVAAELGSDVPFCLVGHTALGRGRGEQVTEVMSRGTFHWVFAIADGGLSTPAVYAELDRLRPLRRVEPPEVSPALLSALLSGQPAALAVALNNDLQAAALSLRPELAATLQFGLDQGALAALVSGSGPTCLFLAADSRQAVDLAVELAESSLCRMVRQAEGPVPGARILPAPISR</sequence>
<dbReference type="Proteomes" id="UP000295388">
    <property type="component" value="Unassembled WGS sequence"/>
</dbReference>
<dbReference type="Pfam" id="PF00288">
    <property type="entry name" value="GHMP_kinases_N"/>
    <property type="match status" value="1"/>
</dbReference>
<dbReference type="UniPathway" id="UPA00056">
    <property type="reaction ID" value="UER00094"/>
</dbReference>
<keyword evidence="7 9" id="KW-0067">ATP-binding</keyword>
<gene>
    <name evidence="9" type="primary">ispE</name>
    <name evidence="12" type="ORF">EV643_112180</name>
</gene>
<keyword evidence="9" id="KW-0414">Isoprene biosynthesis</keyword>
<feature type="active site" evidence="9">
    <location>
        <position position="16"/>
    </location>
</feature>
<dbReference type="NCBIfam" id="NF002870">
    <property type="entry name" value="PRK03188.1"/>
    <property type="match status" value="1"/>
</dbReference>
<dbReference type="InterPro" id="IPR036554">
    <property type="entry name" value="GHMP_kinase_C_sf"/>
</dbReference>
<comment type="caution">
    <text evidence="12">The sequence shown here is derived from an EMBL/GenBank/DDBJ whole genome shotgun (WGS) entry which is preliminary data.</text>
</comment>
<dbReference type="GO" id="GO:0019288">
    <property type="term" value="P:isopentenyl diphosphate biosynthetic process, methylerythritol 4-phosphate pathway"/>
    <property type="evidence" value="ECO:0007669"/>
    <property type="project" value="UniProtKB-UniRule"/>
</dbReference>
<feature type="domain" description="GHMP kinase C-terminal" evidence="11">
    <location>
        <begin position="212"/>
        <end position="284"/>
    </location>
</feature>
<evidence type="ECO:0000259" key="10">
    <source>
        <dbReference type="Pfam" id="PF00288"/>
    </source>
</evidence>
<dbReference type="Pfam" id="PF08544">
    <property type="entry name" value="GHMP_kinases_C"/>
    <property type="match status" value="1"/>
</dbReference>
<evidence type="ECO:0000256" key="9">
    <source>
        <dbReference type="HAMAP-Rule" id="MF_00061"/>
    </source>
</evidence>
<comment type="function">
    <text evidence="9">Catalyzes the phosphorylation of the position 2 hydroxy group of 4-diphosphocytidyl-2C-methyl-D-erythritol.</text>
</comment>
<dbReference type="PANTHER" id="PTHR43527">
    <property type="entry name" value="4-DIPHOSPHOCYTIDYL-2-C-METHYL-D-ERYTHRITOL KINASE, CHLOROPLASTIC"/>
    <property type="match status" value="1"/>
</dbReference>
<protein>
    <recommendedName>
        <fullName evidence="3 9">4-diphosphocytidyl-2-C-methyl-D-erythritol kinase</fullName>
        <shortName evidence="9">CMK</shortName>
        <ecNumber evidence="2 9">2.7.1.148</ecNumber>
    </recommendedName>
    <alternativeName>
        <fullName evidence="8 9">4-(cytidine-5'-diphospho)-2-C-methyl-D-erythritol kinase</fullName>
    </alternativeName>
</protein>
<evidence type="ECO:0000256" key="4">
    <source>
        <dbReference type="ARBA" id="ARBA00022679"/>
    </source>
</evidence>
<dbReference type="InterPro" id="IPR013750">
    <property type="entry name" value="GHMP_kinase_C_dom"/>
</dbReference>
<evidence type="ECO:0000256" key="6">
    <source>
        <dbReference type="ARBA" id="ARBA00022777"/>
    </source>
</evidence>
<dbReference type="HAMAP" id="MF_00061">
    <property type="entry name" value="IspE"/>
    <property type="match status" value="1"/>
</dbReference>
<dbReference type="NCBIfam" id="TIGR00154">
    <property type="entry name" value="ispE"/>
    <property type="match status" value="1"/>
</dbReference>
<evidence type="ECO:0000256" key="5">
    <source>
        <dbReference type="ARBA" id="ARBA00022741"/>
    </source>
</evidence>
<feature type="domain" description="GHMP kinase N-terminal" evidence="10">
    <location>
        <begin position="75"/>
        <end position="152"/>
    </location>
</feature>
<dbReference type="EC" id="2.7.1.148" evidence="2 9"/>
<evidence type="ECO:0000313" key="12">
    <source>
        <dbReference type="EMBL" id="TDO45852.1"/>
    </source>
</evidence>
<dbReference type="GO" id="GO:0005524">
    <property type="term" value="F:ATP binding"/>
    <property type="evidence" value="ECO:0007669"/>
    <property type="project" value="UniProtKB-UniRule"/>
</dbReference>
<keyword evidence="6 9" id="KW-0418">Kinase</keyword>
<dbReference type="Gene3D" id="3.30.230.10">
    <property type="match status" value="1"/>
</dbReference>
<comment type="pathway">
    <text evidence="9">Isoprenoid biosynthesis; isopentenyl diphosphate biosynthesis via DXP pathway; isopentenyl diphosphate from 1-deoxy-D-xylulose 5-phosphate: step 3/6.</text>
</comment>
<dbReference type="InterPro" id="IPR006204">
    <property type="entry name" value="GHMP_kinase_N_dom"/>
</dbReference>
<evidence type="ECO:0000256" key="2">
    <source>
        <dbReference type="ARBA" id="ARBA00012052"/>
    </source>
</evidence>
<evidence type="ECO:0000256" key="1">
    <source>
        <dbReference type="ARBA" id="ARBA00009684"/>
    </source>
</evidence>
<dbReference type="RefSeq" id="WP_133802468.1">
    <property type="nucleotide sequence ID" value="NZ_SNWQ01000012.1"/>
</dbReference>
<evidence type="ECO:0000256" key="7">
    <source>
        <dbReference type="ARBA" id="ARBA00022840"/>
    </source>
</evidence>
<evidence type="ECO:0000256" key="8">
    <source>
        <dbReference type="ARBA" id="ARBA00032554"/>
    </source>
</evidence>
<dbReference type="EMBL" id="SNWQ01000012">
    <property type="protein sequence ID" value="TDO45852.1"/>
    <property type="molecule type" value="Genomic_DNA"/>
</dbReference>
<dbReference type="Gene3D" id="3.30.70.890">
    <property type="entry name" value="GHMP kinase, C-terminal domain"/>
    <property type="match status" value="1"/>
</dbReference>
<feature type="binding site" evidence="9">
    <location>
        <begin position="103"/>
        <end position="113"/>
    </location>
    <ligand>
        <name>ATP</name>
        <dbReference type="ChEBI" id="CHEBI:30616"/>
    </ligand>
</feature>
<dbReference type="PANTHER" id="PTHR43527:SF2">
    <property type="entry name" value="4-DIPHOSPHOCYTIDYL-2-C-METHYL-D-ERYTHRITOL KINASE, CHLOROPLASTIC"/>
    <property type="match status" value="1"/>
</dbReference>
<dbReference type="InterPro" id="IPR014721">
    <property type="entry name" value="Ribsml_uS5_D2-typ_fold_subgr"/>
</dbReference>
<comment type="similarity">
    <text evidence="1 9">Belongs to the GHMP kinase family. IspE subfamily.</text>
</comment>
<evidence type="ECO:0000256" key="3">
    <source>
        <dbReference type="ARBA" id="ARBA00017473"/>
    </source>
</evidence>
<name>A0A4R6KA59_9ACTN</name>
<keyword evidence="5 9" id="KW-0547">Nucleotide-binding</keyword>
<feature type="active site" evidence="9">
    <location>
        <position position="145"/>
    </location>
</feature>
<dbReference type="SUPFAM" id="SSF54211">
    <property type="entry name" value="Ribosomal protein S5 domain 2-like"/>
    <property type="match status" value="1"/>
</dbReference>
<dbReference type="PIRSF" id="PIRSF010376">
    <property type="entry name" value="IspE"/>
    <property type="match status" value="1"/>
</dbReference>
<accession>A0A4R6KA59</accession>
<dbReference type="GO" id="GO:0016114">
    <property type="term" value="P:terpenoid biosynthetic process"/>
    <property type="evidence" value="ECO:0007669"/>
    <property type="project" value="UniProtKB-UniRule"/>
</dbReference>
<comment type="catalytic activity">
    <reaction evidence="9">
        <text>4-CDP-2-C-methyl-D-erythritol + ATP = 4-CDP-2-C-methyl-D-erythritol 2-phosphate + ADP + H(+)</text>
        <dbReference type="Rhea" id="RHEA:18437"/>
        <dbReference type="ChEBI" id="CHEBI:15378"/>
        <dbReference type="ChEBI" id="CHEBI:30616"/>
        <dbReference type="ChEBI" id="CHEBI:57823"/>
        <dbReference type="ChEBI" id="CHEBI:57919"/>
        <dbReference type="ChEBI" id="CHEBI:456216"/>
        <dbReference type="EC" id="2.7.1.148"/>
    </reaction>
</comment>
<keyword evidence="4 9" id="KW-0808">Transferase</keyword>
<dbReference type="OrthoDB" id="3173073at2"/>
<dbReference type="GO" id="GO:0050515">
    <property type="term" value="F:4-(cytidine 5'-diphospho)-2-C-methyl-D-erythritol kinase activity"/>
    <property type="evidence" value="ECO:0007669"/>
    <property type="project" value="UniProtKB-UniRule"/>
</dbReference>
<keyword evidence="13" id="KW-1185">Reference proteome</keyword>
<dbReference type="SUPFAM" id="SSF55060">
    <property type="entry name" value="GHMP Kinase, C-terminal domain"/>
    <property type="match status" value="1"/>
</dbReference>
<dbReference type="InterPro" id="IPR020568">
    <property type="entry name" value="Ribosomal_Su5_D2-typ_SF"/>
</dbReference>
<evidence type="ECO:0000313" key="13">
    <source>
        <dbReference type="Proteomes" id="UP000295388"/>
    </source>
</evidence>
<evidence type="ECO:0000259" key="11">
    <source>
        <dbReference type="Pfam" id="PF08544"/>
    </source>
</evidence>
<reference evidence="12 13" key="1">
    <citation type="submission" date="2019-03" db="EMBL/GenBank/DDBJ databases">
        <title>Genomic Encyclopedia of Type Strains, Phase III (KMG-III): the genomes of soil and plant-associated and newly described type strains.</title>
        <authorList>
            <person name="Whitman W."/>
        </authorList>
    </citation>
    <scope>NUCLEOTIDE SEQUENCE [LARGE SCALE GENOMIC DNA]</scope>
    <source>
        <strain evidence="12 13">VKM Ac-2527</strain>
    </source>
</reference>
<proteinExistence type="inferred from homology"/>
<dbReference type="InterPro" id="IPR004424">
    <property type="entry name" value="IspE"/>
</dbReference>
<dbReference type="AlphaFoldDB" id="A0A4R6KA59"/>